<evidence type="ECO:0000256" key="1">
    <source>
        <dbReference type="ARBA" id="ARBA00004651"/>
    </source>
</evidence>
<feature type="transmembrane region" description="Helical" evidence="8">
    <location>
        <begin position="277"/>
        <end position="296"/>
    </location>
</feature>
<dbReference type="PANTHER" id="PTHR48021">
    <property type="match status" value="1"/>
</dbReference>
<dbReference type="Gene3D" id="1.20.1250.20">
    <property type="entry name" value="MFS general substrate transporter like domains"/>
    <property type="match status" value="1"/>
</dbReference>
<keyword evidence="5 8" id="KW-0812">Transmembrane</keyword>
<reference evidence="10 11" key="1">
    <citation type="submission" date="2019-08" db="EMBL/GenBank/DDBJ databases">
        <authorList>
            <person name="Alioto T."/>
            <person name="Alioto T."/>
            <person name="Gomez Garrido J."/>
        </authorList>
    </citation>
    <scope>NUCLEOTIDE SEQUENCE [LARGE SCALE GENOMIC DNA]</scope>
</reference>
<feature type="transmembrane region" description="Helical" evidence="8">
    <location>
        <begin position="329"/>
        <end position="354"/>
    </location>
</feature>
<evidence type="ECO:0000313" key="11">
    <source>
        <dbReference type="Proteomes" id="UP000325440"/>
    </source>
</evidence>
<keyword evidence="3" id="KW-1003">Cell membrane</keyword>
<dbReference type="FunFam" id="1.20.1250.20:FF:000218">
    <property type="entry name" value="facilitated trehalose transporter Tret1"/>
    <property type="match status" value="1"/>
</dbReference>
<comment type="subcellular location">
    <subcellularLocation>
        <location evidence="1">Cell membrane</location>
        <topology evidence="1">Multi-pass membrane protein</topology>
    </subcellularLocation>
</comment>
<dbReference type="AlphaFoldDB" id="A0A5E4NJ32"/>
<dbReference type="GO" id="GO:0022857">
    <property type="term" value="F:transmembrane transporter activity"/>
    <property type="evidence" value="ECO:0007669"/>
    <property type="project" value="InterPro"/>
</dbReference>
<feature type="transmembrane region" description="Helical" evidence="8">
    <location>
        <begin position="303"/>
        <end position="323"/>
    </location>
</feature>
<sequence length="489" mass="53032">MHASTFRQIIASFIISLSALMSGSFFGWPSPVAQILRSERKPMNVTTYEESWMVTCIEIGNLLTPLPTGYLMDAVGRRASLIVSVPIAITGWALIRCTKTVWGLYVARILHGCAMAVAYTVVPIYVGEIADDDKRGSLSLFFQGMISSGVLLVYVVGWMVSYDWLAVIMSAIPMLSVILLTIIPESPHYLMMKGEKDRAFKSLKWLRSTDNEAEIETELKSMTNLSSLNSTPDTLLKSSGRVLAVVLVMSTCQIFTGVGALESYASSAFKMNGNRNAIALGLVALSSDLMSAIIIGRFGRRPLLLISCVGCCISHSIAAYGMFSGEQNLMVLGALAGVMFFANAGIMPLVAAIVCEYFPTEHRAQANGITQFVMTTASLISLKIYQPINEAYGVYSNYVLFAAVGAFTTVFVYLVIPETKGLSFKEVEMELRKSGLKSKVVQDSKVGQENKAFEGTNGGGEDRKVSEVGKDVSGDGDWNCCCVTIKHGP</sequence>
<keyword evidence="4 10" id="KW-0762">Sugar transport</keyword>
<keyword evidence="2" id="KW-0813">Transport</keyword>
<organism evidence="10 11">
    <name type="scientific">Cinara cedri</name>
    <dbReference type="NCBI Taxonomy" id="506608"/>
    <lineage>
        <taxon>Eukaryota</taxon>
        <taxon>Metazoa</taxon>
        <taxon>Ecdysozoa</taxon>
        <taxon>Arthropoda</taxon>
        <taxon>Hexapoda</taxon>
        <taxon>Insecta</taxon>
        <taxon>Pterygota</taxon>
        <taxon>Neoptera</taxon>
        <taxon>Paraneoptera</taxon>
        <taxon>Hemiptera</taxon>
        <taxon>Sternorrhyncha</taxon>
        <taxon>Aphidomorpha</taxon>
        <taxon>Aphidoidea</taxon>
        <taxon>Aphididae</taxon>
        <taxon>Lachninae</taxon>
        <taxon>Cinara</taxon>
    </lineage>
</organism>
<keyword evidence="6 8" id="KW-1133">Transmembrane helix</keyword>
<feature type="transmembrane region" description="Helical" evidence="8">
    <location>
        <begin position="164"/>
        <end position="183"/>
    </location>
</feature>
<feature type="transmembrane region" description="Helical" evidence="8">
    <location>
        <begin position="138"/>
        <end position="158"/>
    </location>
</feature>
<dbReference type="InterPro" id="IPR036259">
    <property type="entry name" value="MFS_trans_sf"/>
</dbReference>
<evidence type="ECO:0000256" key="5">
    <source>
        <dbReference type="ARBA" id="ARBA00022692"/>
    </source>
</evidence>
<dbReference type="InterPro" id="IPR005828">
    <property type="entry name" value="MFS_sugar_transport-like"/>
</dbReference>
<dbReference type="InterPro" id="IPR050549">
    <property type="entry name" value="MFS_Trehalose_Transporter"/>
</dbReference>
<evidence type="ECO:0000256" key="2">
    <source>
        <dbReference type="ARBA" id="ARBA00022448"/>
    </source>
</evidence>
<dbReference type="Pfam" id="PF00083">
    <property type="entry name" value="Sugar_tr"/>
    <property type="match status" value="1"/>
</dbReference>
<dbReference type="InterPro" id="IPR005829">
    <property type="entry name" value="Sugar_transporter_CS"/>
</dbReference>
<feature type="transmembrane region" description="Helical" evidence="8">
    <location>
        <begin position="398"/>
        <end position="416"/>
    </location>
</feature>
<evidence type="ECO:0000256" key="7">
    <source>
        <dbReference type="ARBA" id="ARBA00023136"/>
    </source>
</evidence>
<name>A0A5E4NJ32_9HEMI</name>
<gene>
    <name evidence="10" type="ORF">CINCED_3A000412</name>
</gene>
<evidence type="ECO:0000259" key="9">
    <source>
        <dbReference type="PROSITE" id="PS50850"/>
    </source>
</evidence>
<dbReference type="PROSITE" id="PS50850">
    <property type="entry name" value="MFS"/>
    <property type="match status" value="1"/>
</dbReference>
<dbReference type="PROSITE" id="PS00216">
    <property type="entry name" value="SUGAR_TRANSPORT_1"/>
    <property type="match status" value="1"/>
</dbReference>
<accession>A0A5E4NJ32</accession>
<dbReference type="InterPro" id="IPR020846">
    <property type="entry name" value="MFS_dom"/>
</dbReference>
<proteinExistence type="predicted"/>
<feature type="domain" description="Major facilitator superfamily (MFS) profile" evidence="9">
    <location>
        <begin position="4"/>
        <end position="420"/>
    </location>
</feature>
<evidence type="ECO:0000256" key="8">
    <source>
        <dbReference type="SAM" id="Phobius"/>
    </source>
</evidence>
<keyword evidence="11" id="KW-1185">Reference proteome</keyword>
<dbReference type="OrthoDB" id="6611116at2759"/>
<dbReference type="PANTHER" id="PTHR48021:SF46">
    <property type="entry name" value="MAJOR FACILITATOR SUPERFAMILY (MFS) PROFILE DOMAIN-CONTAINING PROTEIN"/>
    <property type="match status" value="1"/>
</dbReference>
<dbReference type="Proteomes" id="UP000325440">
    <property type="component" value="Unassembled WGS sequence"/>
</dbReference>
<evidence type="ECO:0000313" key="10">
    <source>
        <dbReference type="EMBL" id="VVC43178.1"/>
    </source>
</evidence>
<evidence type="ECO:0000256" key="4">
    <source>
        <dbReference type="ARBA" id="ARBA00022597"/>
    </source>
</evidence>
<protein>
    <submittedName>
        <fullName evidence="10">Sugar transporter, conserved site,Major facilitator superfamily domain,Major facilitator, sugar</fullName>
    </submittedName>
</protein>
<feature type="transmembrane region" description="Helical" evidence="8">
    <location>
        <begin position="242"/>
        <end position="265"/>
    </location>
</feature>
<evidence type="ECO:0000256" key="6">
    <source>
        <dbReference type="ARBA" id="ARBA00022989"/>
    </source>
</evidence>
<evidence type="ECO:0000256" key="3">
    <source>
        <dbReference type="ARBA" id="ARBA00022475"/>
    </source>
</evidence>
<dbReference type="SUPFAM" id="SSF103473">
    <property type="entry name" value="MFS general substrate transporter"/>
    <property type="match status" value="1"/>
</dbReference>
<feature type="transmembrane region" description="Helical" evidence="8">
    <location>
        <begin position="101"/>
        <end position="126"/>
    </location>
</feature>
<feature type="transmembrane region" description="Helical" evidence="8">
    <location>
        <begin position="79"/>
        <end position="95"/>
    </location>
</feature>
<dbReference type="GO" id="GO:0005886">
    <property type="term" value="C:plasma membrane"/>
    <property type="evidence" value="ECO:0007669"/>
    <property type="project" value="UniProtKB-SubCell"/>
</dbReference>
<dbReference type="EMBL" id="CABPRJ010002368">
    <property type="protein sequence ID" value="VVC43178.1"/>
    <property type="molecule type" value="Genomic_DNA"/>
</dbReference>
<keyword evidence="7 8" id="KW-0472">Membrane</keyword>